<evidence type="ECO:0000259" key="6">
    <source>
        <dbReference type="SMART" id="SM00827"/>
    </source>
</evidence>
<gene>
    <name evidence="7" type="primary">fabD</name>
    <name evidence="7" type="ORF">QVN40_04345</name>
</gene>
<keyword evidence="2 4" id="KW-0012">Acyltransferase</keyword>
<sequence length="311" mass="32715">MTTAFLYAGQGSQHAGMGRDLYEAYQTFAAMIDAADEAVDFDLKTLMFEGPDDQLNQTEYTQPCMVAFACGMTAVLAELGLTPDYVAGLSLGEYSALAAAGVFDPVEAVKLAAFRGAAMASAAAGRDTAMISILGLDRQTVESVVEATAADAAEGLTVEVSNYNCPGQIVIAGDREPVEAAAAAAKEAGARRCIPLKVSGPFHTSLLKPAGDALRERLSGLELGEMRVPVLFNTLGREMGEGDTIVSLLERQVQSSVRMEDTICRLADLGVDRIIEIGPGKVLSGLVRKTAKELSCTPVETVEDLAKLTAE</sequence>
<evidence type="ECO:0000256" key="1">
    <source>
        <dbReference type="ARBA" id="ARBA00022679"/>
    </source>
</evidence>
<evidence type="ECO:0000313" key="7">
    <source>
        <dbReference type="EMBL" id="MDN0068931.1"/>
    </source>
</evidence>
<reference evidence="7" key="1">
    <citation type="submission" date="2023-06" db="EMBL/GenBank/DDBJ databases">
        <authorList>
            <person name="Zeman M."/>
            <person name="Kubasova T."/>
            <person name="Jahodarova E."/>
            <person name="Nykrynova M."/>
            <person name="Rychlik I."/>
        </authorList>
    </citation>
    <scope>NUCLEOTIDE SEQUENCE</scope>
    <source>
        <strain evidence="7">15_COKtk</strain>
    </source>
</reference>
<dbReference type="SUPFAM" id="SSF55048">
    <property type="entry name" value="Probable ACP-binding domain of malonyl-CoA ACP transacylase"/>
    <property type="match status" value="1"/>
</dbReference>
<dbReference type="InterPro" id="IPR004410">
    <property type="entry name" value="Malonyl_CoA-ACP_transAc_FabD"/>
</dbReference>
<feature type="active site" evidence="5">
    <location>
        <position position="203"/>
    </location>
</feature>
<dbReference type="InterPro" id="IPR014043">
    <property type="entry name" value="Acyl_transferase_dom"/>
</dbReference>
<evidence type="ECO:0000256" key="3">
    <source>
        <dbReference type="ARBA" id="ARBA00048462"/>
    </source>
</evidence>
<dbReference type="FunFam" id="3.30.70.250:FF:000001">
    <property type="entry name" value="Malonyl CoA-acyl carrier protein transacylase"/>
    <property type="match status" value="1"/>
</dbReference>
<evidence type="ECO:0000256" key="2">
    <source>
        <dbReference type="ARBA" id="ARBA00023315"/>
    </source>
</evidence>
<evidence type="ECO:0000256" key="4">
    <source>
        <dbReference type="PIRNR" id="PIRNR000446"/>
    </source>
</evidence>
<accession>A0AAW7K279</accession>
<dbReference type="Proteomes" id="UP001168505">
    <property type="component" value="Unassembled WGS sequence"/>
</dbReference>
<dbReference type="SUPFAM" id="SSF52151">
    <property type="entry name" value="FabD/lysophospholipase-like"/>
    <property type="match status" value="1"/>
</dbReference>
<dbReference type="InterPro" id="IPR050858">
    <property type="entry name" value="Mal-CoA-ACP_Trans/PKS_FabD"/>
</dbReference>
<dbReference type="AlphaFoldDB" id="A0AAW7K279"/>
<feature type="domain" description="Malonyl-CoA:ACP transacylase (MAT)" evidence="6">
    <location>
        <begin position="6"/>
        <end position="298"/>
    </location>
</feature>
<name>A0AAW7K279_9ACTN</name>
<dbReference type="InterPro" id="IPR001227">
    <property type="entry name" value="Ac_transferase_dom_sf"/>
</dbReference>
<comment type="catalytic activity">
    <reaction evidence="3 4">
        <text>holo-[ACP] + malonyl-CoA = malonyl-[ACP] + CoA</text>
        <dbReference type="Rhea" id="RHEA:41792"/>
        <dbReference type="Rhea" id="RHEA-COMP:9623"/>
        <dbReference type="Rhea" id="RHEA-COMP:9685"/>
        <dbReference type="ChEBI" id="CHEBI:57287"/>
        <dbReference type="ChEBI" id="CHEBI:57384"/>
        <dbReference type="ChEBI" id="CHEBI:64479"/>
        <dbReference type="ChEBI" id="CHEBI:78449"/>
        <dbReference type="EC" id="2.3.1.39"/>
    </reaction>
</comment>
<dbReference type="PANTHER" id="PTHR42681">
    <property type="entry name" value="MALONYL-COA-ACYL CARRIER PROTEIN TRANSACYLASE, MITOCHONDRIAL"/>
    <property type="match status" value="1"/>
</dbReference>
<dbReference type="EMBL" id="JAUEIR010000003">
    <property type="protein sequence ID" value="MDN0068931.1"/>
    <property type="molecule type" value="Genomic_DNA"/>
</dbReference>
<dbReference type="InterPro" id="IPR024925">
    <property type="entry name" value="Malonyl_CoA-ACP_transAc"/>
</dbReference>
<reference evidence="7" key="2">
    <citation type="submission" date="2023-08" db="EMBL/GenBank/DDBJ databases">
        <title>Identification and characterization of horizontal gene transfer across gut microbiota members of farm animals based on homology search.</title>
        <authorList>
            <person name="Schwarzerova J."/>
            <person name="Nykrynova M."/>
            <person name="Jureckova K."/>
            <person name="Cejkova D."/>
            <person name="Rychlik I."/>
        </authorList>
    </citation>
    <scope>NUCLEOTIDE SEQUENCE</scope>
    <source>
        <strain evidence="7">15_COKtk</strain>
    </source>
</reference>
<dbReference type="SMART" id="SM00827">
    <property type="entry name" value="PKS_AT"/>
    <property type="match status" value="1"/>
</dbReference>
<keyword evidence="1 4" id="KW-0808">Transferase</keyword>
<evidence type="ECO:0000256" key="5">
    <source>
        <dbReference type="PIRSR" id="PIRSR000446-1"/>
    </source>
</evidence>
<dbReference type="PANTHER" id="PTHR42681:SF1">
    <property type="entry name" value="MALONYL-COA-ACYL CARRIER PROTEIN TRANSACYLASE, MITOCHONDRIAL"/>
    <property type="match status" value="1"/>
</dbReference>
<dbReference type="EC" id="2.3.1.39" evidence="4"/>
<dbReference type="PIRSF" id="PIRSF000446">
    <property type="entry name" value="Mct"/>
    <property type="match status" value="1"/>
</dbReference>
<dbReference type="RefSeq" id="WP_289826868.1">
    <property type="nucleotide sequence ID" value="NZ_JAUEIR010000003.1"/>
</dbReference>
<protein>
    <recommendedName>
        <fullName evidence="4">Malonyl CoA-acyl carrier protein transacylase</fullName>
        <ecNumber evidence="4">2.3.1.39</ecNumber>
    </recommendedName>
</protein>
<comment type="similarity">
    <text evidence="4">Belongs to the fabD family.</text>
</comment>
<dbReference type="InterPro" id="IPR016036">
    <property type="entry name" value="Malonyl_transacylase_ACP-bd"/>
</dbReference>
<dbReference type="GO" id="GO:0004314">
    <property type="term" value="F:[acyl-carrier-protein] S-malonyltransferase activity"/>
    <property type="evidence" value="ECO:0007669"/>
    <property type="project" value="UniProtKB-EC"/>
</dbReference>
<feature type="active site" evidence="5">
    <location>
        <position position="90"/>
    </location>
</feature>
<dbReference type="GO" id="GO:0005829">
    <property type="term" value="C:cytosol"/>
    <property type="evidence" value="ECO:0007669"/>
    <property type="project" value="TreeGrafter"/>
</dbReference>
<dbReference type="InterPro" id="IPR016035">
    <property type="entry name" value="Acyl_Trfase/lysoPLipase"/>
</dbReference>
<evidence type="ECO:0000313" key="8">
    <source>
        <dbReference type="Proteomes" id="UP001168505"/>
    </source>
</evidence>
<proteinExistence type="inferred from homology"/>
<dbReference type="Pfam" id="PF00698">
    <property type="entry name" value="Acyl_transf_1"/>
    <property type="match status" value="1"/>
</dbReference>
<dbReference type="Gene3D" id="3.30.70.250">
    <property type="entry name" value="Malonyl-CoA ACP transacylase, ACP-binding"/>
    <property type="match status" value="1"/>
</dbReference>
<dbReference type="Gene3D" id="3.40.366.10">
    <property type="entry name" value="Malonyl-Coenzyme A Acyl Carrier Protein, domain 2"/>
    <property type="match status" value="1"/>
</dbReference>
<dbReference type="NCBIfam" id="TIGR00128">
    <property type="entry name" value="fabD"/>
    <property type="match status" value="1"/>
</dbReference>
<organism evidence="7 8">
    <name type="scientific">Collinsella ihumii</name>
    <dbReference type="NCBI Taxonomy" id="1720204"/>
    <lineage>
        <taxon>Bacteria</taxon>
        <taxon>Bacillati</taxon>
        <taxon>Actinomycetota</taxon>
        <taxon>Coriobacteriia</taxon>
        <taxon>Coriobacteriales</taxon>
        <taxon>Coriobacteriaceae</taxon>
        <taxon>Collinsella</taxon>
    </lineage>
</organism>
<comment type="caution">
    <text evidence="7">The sequence shown here is derived from an EMBL/GenBank/DDBJ whole genome shotgun (WGS) entry which is preliminary data.</text>
</comment>
<dbReference type="GO" id="GO:0006633">
    <property type="term" value="P:fatty acid biosynthetic process"/>
    <property type="evidence" value="ECO:0007669"/>
    <property type="project" value="TreeGrafter"/>
</dbReference>